<dbReference type="Proteomes" id="UP001287356">
    <property type="component" value="Unassembled WGS sequence"/>
</dbReference>
<name>A0AAE0NDM8_9PEZI</name>
<feature type="compositionally biased region" description="Basic residues" evidence="1">
    <location>
        <begin position="195"/>
        <end position="207"/>
    </location>
</feature>
<keyword evidence="3" id="KW-1185">Reference proteome</keyword>
<evidence type="ECO:0000313" key="2">
    <source>
        <dbReference type="EMBL" id="KAK3379578.1"/>
    </source>
</evidence>
<feature type="region of interest" description="Disordered" evidence="1">
    <location>
        <begin position="180"/>
        <end position="207"/>
    </location>
</feature>
<feature type="region of interest" description="Disordered" evidence="1">
    <location>
        <begin position="86"/>
        <end position="120"/>
    </location>
</feature>
<reference evidence="2" key="2">
    <citation type="submission" date="2023-06" db="EMBL/GenBank/DDBJ databases">
        <authorList>
            <consortium name="Lawrence Berkeley National Laboratory"/>
            <person name="Haridas S."/>
            <person name="Hensen N."/>
            <person name="Bonometti L."/>
            <person name="Westerberg I."/>
            <person name="Brannstrom I.O."/>
            <person name="Guillou S."/>
            <person name="Cros-Aarteil S."/>
            <person name="Calhoun S."/>
            <person name="Kuo A."/>
            <person name="Mondo S."/>
            <person name="Pangilinan J."/>
            <person name="Riley R."/>
            <person name="Labutti K."/>
            <person name="Andreopoulos B."/>
            <person name="Lipzen A."/>
            <person name="Chen C."/>
            <person name="Yanf M."/>
            <person name="Daum C."/>
            <person name="Ng V."/>
            <person name="Clum A."/>
            <person name="Steindorff A."/>
            <person name="Ohm R."/>
            <person name="Martin F."/>
            <person name="Silar P."/>
            <person name="Natvig D."/>
            <person name="Lalanne C."/>
            <person name="Gautier V."/>
            <person name="Ament-Velasquez S.L."/>
            <person name="Kruys A."/>
            <person name="Hutchinson M.I."/>
            <person name="Powell A.J."/>
            <person name="Barry K."/>
            <person name="Miller A.N."/>
            <person name="Grigoriev I.V."/>
            <person name="Debuchy R."/>
            <person name="Gladieux P."/>
            <person name="Thoren M.H."/>
            <person name="Johannesson H."/>
        </authorList>
    </citation>
    <scope>NUCLEOTIDE SEQUENCE</scope>
    <source>
        <strain evidence="2">CBS 958.72</strain>
    </source>
</reference>
<accession>A0AAE0NDM8</accession>
<evidence type="ECO:0000256" key="1">
    <source>
        <dbReference type="SAM" id="MobiDB-lite"/>
    </source>
</evidence>
<dbReference type="AlphaFoldDB" id="A0AAE0NDM8"/>
<comment type="caution">
    <text evidence="2">The sequence shown here is derived from an EMBL/GenBank/DDBJ whole genome shotgun (WGS) entry which is preliminary data.</text>
</comment>
<proteinExistence type="predicted"/>
<organism evidence="2 3">
    <name type="scientific">Lasiosphaeria ovina</name>
    <dbReference type="NCBI Taxonomy" id="92902"/>
    <lineage>
        <taxon>Eukaryota</taxon>
        <taxon>Fungi</taxon>
        <taxon>Dikarya</taxon>
        <taxon>Ascomycota</taxon>
        <taxon>Pezizomycotina</taxon>
        <taxon>Sordariomycetes</taxon>
        <taxon>Sordariomycetidae</taxon>
        <taxon>Sordariales</taxon>
        <taxon>Lasiosphaeriaceae</taxon>
        <taxon>Lasiosphaeria</taxon>
    </lineage>
</organism>
<feature type="compositionally biased region" description="Low complexity" evidence="1">
    <location>
        <begin position="98"/>
        <end position="108"/>
    </location>
</feature>
<reference evidence="2" key="1">
    <citation type="journal article" date="2023" name="Mol. Phylogenet. Evol.">
        <title>Genome-scale phylogeny and comparative genomics of the fungal order Sordariales.</title>
        <authorList>
            <person name="Hensen N."/>
            <person name="Bonometti L."/>
            <person name="Westerberg I."/>
            <person name="Brannstrom I.O."/>
            <person name="Guillou S."/>
            <person name="Cros-Aarteil S."/>
            <person name="Calhoun S."/>
            <person name="Haridas S."/>
            <person name="Kuo A."/>
            <person name="Mondo S."/>
            <person name="Pangilinan J."/>
            <person name="Riley R."/>
            <person name="LaButti K."/>
            <person name="Andreopoulos B."/>
            <person name="Lipzen A."/>
            <person name="Chen C."/>
            <person name="Yan M."/>
            <person name="Daum C."/>
            <person name="Ng V."/>
            <person name="Clum A."/>
            <person name="Steindorff A."/>
            <person name="Ohm R.A."/>
            <person name="Martin F."/>
            <person name="Silar P."/>
            <person name="Natvig D.O."/>
            <person name="Lalanne C."/>
            <person name="Gautier V."/>
            <person name="Ament-Velasquez S.L."/>
            <person name="Kruys A."/>
            <person name="Hutchinson M.I."/>
            <person name="Powell A.J."/>
            <person name="Barry K."/>
            <person name="Miller A.N."/>
            <person name="Grigoriev I.V."/>
            <person name="Debuchy R."/>
            <person name="Gladieux P."/>
            <person name="Hiltunen Thoren M."/>
            <person name="Johannesson H."/>
        </authorList>
    </citation>
    <scope>NUCLEOTIDE SEQUENCE</scope>
    <source>
        <strain evidence="2">CBS 958.72</strain>
    </source>
</reference>
<evidence type="ECO:0000313" key="3">
    <source>
        <dbReference type="Proteomes" id="UP001287356"/>
    </source>
</evidence>
<dbReference type="EMBL" id="JAULSN010000002">
    <property type="protein sequence ID" value="KAK3379578.1"/>
    <property type="molecule type" value="Genomic_DNA"/>
</dbReference>
<protein>
    <submittedName>
        <fullName evidence="2">Uncharacterized protein</fullName>
    </submittedName>
</protein>
<sequence>MYIHPNHFTNRQEPVPLSTAGLKLPRIKDLLLMSPPPTPVQEKADLAVSPQHGSPSYRYPVEGYGADTQPATSNYYPTHDYGLTYGTGGYPSQTPLDSPASSSSAGFPPRFPGPQQKPFSPPYNSAYDIYDKCDHQGPCCQKRPKIRVYKETAEAKQSPNELFPDQLECLGEKKLEMGMGNNRVCSSEQDEESPKKRKRSRSGKKQNNKPYTFEQEVFFIYHRVELGMKWKDVAERYMERFPAREPNDVRTDDGLTCAYYRTNGHLPVFSEDGLLVIDLESKHRYRGVPYKVKQIKCRSALVSMLQRFPEELVDPRNDYILPEHRHEGVRRRAAALAEQRRQYLEGFEKQPNSEKGDA</sequence>
<gene>
    <name evidence="2" type="ORF">B0T24DRAFT_663729</name>
</gene>